<dbReference type="RefSeq" id="WP_260728809.1">
    <property type="nucleotide sequence ID" value="NZ_BAAABS010000064.1"/>
</dbReference>
<evidence type="ECO:0000256" key="2">
    <source>
        <dbReference type="ARBA" id="ARBA00023002"/>
    </source>
</evidence>
<dbReference type="Pfam" id="PF02668">
    <property type="entry name" value="TauD"/>
    <property type="match status" value="1"/>
</dbReference>
<feature type="domain" description="Condensation" evidence="5">
    <location>
        <begin position="60"/>
        <end position="485"/>
    </location>
</feature>
<dbReference type="InterPro" id="IPR050411">
    <property type="entry name" value="AlphaKG_dependent_hydroxylases"/>
</dbReference>
<sequence>MSLAELLSTLSERDVRLDALPGGGLRFRAPAGAMTEALADDIRRHRAEIRAMLADGEWFCPLSVDQLRLWMLDRLHGTSPGLCIGGGFRLATAIDEQRLRDAVRAVALRQPALRARVVSQHGSPVLAVGPRAAVRPETLPVRTVPVDPRLPPDALSDLIAAQVSRPFDLATGPLYRVCRLVLGEADHVLVLAVHHVVADNHSISVLAEALAAAYARGAGRVPATGQQSVDQNDQNDQESHLAAWAARARRAAEGRRQPDSRRRLALLDVAPRLPAPAATTQAPPPWQAGSREIVLSGERHAAWYAARQLCAATTLTYCLALTALAVAVAGGPSDLLIGTPDVGRESDREWGTIGCFNTTMLLRVRTDTSASVQKLIRGVAQELGEAQRVRYVPYEALVGQRASSASGGFVLWVATYDEPDAPVASGLGVQPVDVAAASTRHDLRVAVFRGSRSTSVTVTYRLATVAAPFADSVARALEQLFARPPRPTDPVAAVLTSIRSLVADRQSGETMSMRQDEELLAAIRARRRAGDRPGALAVEVRRPAPAGWAPAVVEAKLSGVDLDRWVEDQLDSVRGLLTDHHAVLLRGFAGDAAALGRVVARVGGDELVDYVNRSTPRSRVEGRIFTSTEYPSDQHIRLHSEQSYATTWPLVLGFRCETPAREGGQTPLARTADVARSLPPDLVERFDAGGLVYERWFQPHLDLPWQEVFQTDSREEVARYCAGEGIAARWHDGDILQTVQTAQATLRDPRTAAARWFNQVHLFHPSALPEAVRAAVDRSGRYARNVTLGDGTPIPDVDVEAIRQAYERNATQFDWVAGDVLIVDNLAVAHGRRPFTGPRKVLVAMAGTGTVPEAGRP</sequence>
<evidence type="ECO:0000256" key="1">
    <source>
        <dbReference type="ARBA" id="ARBA00001954"/>
    </source>
</evidence>
<dbReference type="InterPro" id="IPR001242">
    <property type="entry name" value="Condensation_dom"/>
</dbReference>
<dbReference type="Gene3D" id="3.30.559.10">
    <property type="entry name" value="Chloramphenicol acetyltransferase-like domain"/>
    <property type="match status" value="1"/>
</dbReference>
<dbReference type="InterPro" id="IPR042098">
    <property type="entry name" value="TauD-like_sf"/>
</dbReference>
<keyword evidence="8" id="KW-0223">Dioxygenase</keyword>
<dbReference type="GO" id="GO:0051213">
    <property type="term" value="F:dioxygenase activity"/>
    <property type="evidence" value="ECO:0007669"/>
    <property type="project" value="UniProtKB-KW"/>
</dbReference>
<gene>
    <name evidence="8" type="ORF">Drose_14880</name>
</gene>
<dbReference type="Proteomes" id="UP001058271">
    <property type="component" value="Chromosome"/>
</dbReference>
<comment type="cofactor">
    <cofactor evidence="1">
        <name>Fe(2+)</name>
        <dbReference type="ChEBI" id="CHEBI:29033"/>
    </cofactor>
</comment>
<dbReference type="Pfam" id="PF00668">
    <property type="entry name" value="Condensation"/>
    <property type="match status" value="1"/>
</dbReference>
<dbReference type="PANTHER" id="PTHR10696:SF56">
    <property type="entry name" value="TAUD_TFDA-LIKE DOMAIN-CONTAINING PROTEIN"/>
    <property type="match status" value="1"/>
</dbReference>
<dbReference type="PANTHER" id="PTHR10696">
    <property type="entry name" value="GAMMA-BUTYROBETAINE HYDROXYLASE-RELATED"/>
    <property type="match status" value="1"/>
</dbReference>
<keyword evidence="4" id="KW-0045">Antibiotic biosynthesis</keyword>
<evidence type="ECO:0000256" key="3">
    <source>
        <dbReference type="ARBA" id="ARBA00023004"/>
    </source>
</evidence>
<feature type="domain" description="TauD/TfdA-like" evidence="6">
    <location>
        <begin position="553"/>
        <end position="844"/>
    </location>
</feature>
<dbReference type="EMBL" id="CP073721">
    <property type="protein sequence ID" value="UWZ39405.1"/>
    <property type="molecule type" value="Genomic_DNA"/>
</dbReference>
<proteinExistence type="predicted"/>
<evidence type="ECO:0000256" key="4">
    <source>
        <dbReference type="ARBA" id="ARBA00023194"/>
    </source>
</evidence>
<reference evidence="8" key="1">
    <citation type="submission" date="2021-04" db="EMBL/GenBank/DDBJ databases">
        <title>Biosynthetic gene clusters of Dactylosporangioum roseum.</title>
        <authorList>
            <person name="Hartkoorn R.C."/>
            <person name="Beaudoing E."/>
            <person name="Hot D."/>
            <person name="Moureu S."/>
        </authorList>
    </citation>
    <scope>NUCLEOTIDE SEQUENCE</scope>
    <source>
        <strain evidence="8">NRRL B-16295</strain>
    </source>
</reference>
<evidence type="ECO:0000259" key="6">
    <source>
        <dbReference type="Pfam" id="PF02668"/>
    </source>
</evidence>
<feature type="domain" description="TubC N-terminal docking" evidence="7">
    <location>
        <begin position="4"/>
        <end position="49"/>
    </location>
</feature>
<accession>A0ABY5ZEN1</accession>
<dbReference type="Gene3D" id="3.60.130.10">
    <property type="entry name" value="Clavaminate synthase-like"/>
    <property type="match status" value="1"/>
</dbReference>
<name>A0ABY5ZEN1_9ACTN</name>
<dbReference type="Gene3D" id="1.10.10.1830">
    <property type="entry name" value="Non-ribosomal peptide synthase, adenylation domain"/>
    <property type="match status" value="1"/>
</dbReference>
<dbReference type="InterPro" id="IPR041464">
    <property type="entry name" value="TubC_N"/>
</dbReference>
<dbReference type="Gene3D" id="3.30.559.30">
    <property type="entry name" value="Nonribosomal peptide synthetase, condensation domain"/>
    <property type="match status" value="1"/>
</dbReference>
<dbReference type="SUPFAM" id="SSF52777">
    <property type="entry name" value="CoA-dependent acyltransferases"/>
    <property type="match status" value="2"/>
</dbReference>
<dbReference type="InterPro" id="IPR023213">
    <property type="entry name" value="CAT-like_dom_sf"/>
</dbReference>
<keyword evidence="3" id="KW-0408">Iron</keyword>
<protein>
    <submittedName>
        <fullName evidence="8">TauD/TfdA family dioxygenase</fullName>
    </submittedName>
</protein>
<evidence type="ECO:0000313" key="8">
    <source>
        <dbReference type="EMBL" id="UWZ39405.1"/>
    </source>
</evidence>
<dbReference type="InterPro" id="IPR044894">
    <property type="entry name" value="TubC_N_sf"/>
</dbReference>
<evidence type="ECO:0000313" key="9">
    <source>
        <dbReference type="Proteomes" id="UP001058271"/>
    </source>
</evidence>
<keyword evidence="9" id="KW-1185">Reference proteome</keyword>
<dbReference type="Pfam" id="PF18563">
    <property type="entry name" value="TubC_N"/>
    <property type="match status" value="1"/>
</dbReference>
<keyword evidence="2" id="KW-0560">Oxidoreductase</keyword>
<evidence type="ECO:0000259" key="5">
    <source>
        <dbReference type="Pfam" id="PF00668"/>
    </source>
</evidence>
<evidence type="ECO:0000259" key="7">
    <source>
        <dbReference type="Pfam" id="PF18563"/>
    </source>
</evidence>
<dbReference type="SUPFAM" id="SSF51197">
    <property type="entry name" value="Clavaminate synthase-like"/>
    <property type="match status" value="1"/>
</dbReference>
<dbReference type="InterPro" id="IPR003819">
    <property type="entry name" value="TauD/TfdA-like"/>
</dbReference>
<organism evidence="8 9">
    <name type="scientific">Dactylosporangium roseum</name>
    <dbReference type="NCBI Taxonomy" id="47989"/>
    <lineage>
        <taxon>Bacteria</taxon>
        <taxon>Bacillati</taxon>
        <taxon>Actinomycetota</taxon>
        <taxon>Actinomycetes</taxon>
        <taxon>Micromonosporales</taxon>
        <taxon>Micromonosporaceae</taxon>
        <taxon>Dactylosporangium</taxon>
    </lineage>
</organism>